<evidence type="ECO:0000256" key="8">
    <source>
        <dbReference type="ARBA" id="ARBA00038436"/>
    </source>
</evidence>
<keyword evidence="7 9" id="KW-0472">Membrane</keyword>
<feature type="transmembrane region" description="Helical" evidence="9">
    <location>
        <begin position="87"/>
        <end position="108"/>
    </location>
</feature>
<evidence type="ECO:0000256" key="5">
    <source>
        <dbReference type="ARBA" id="ARBA00022692"/>
    </source>
</evidence>
<evidence type="ECO:0000256" key="9">
    <source>
        <dbReference type="RuleBase" id="RU369079"/>
    </source>
</evidence>
<dbReference type="GO" id="GO:0005886">
    <property type="term" value="C:plasma membrane"/>
    <property type="evidence" value="ECO:0007669"/>
    <property type="project" value="UniProtKB-SubCell"/>
</dbReference>
<evidence type="ECO:0000259" key="10">
    <source>
        <dbReference type="Pfam" id="PF04290"/>
    </source>
</evidence>
<keyword evidence="6 9" id="KW-1133">Transmembrane helix</keyword>
<name>A0A7X3MXH9_9HYPH</name>
<dbReference type="InterPro" id="IPR007387">
    <property type="entry name" value="TRAP_DctQ"/>
</dbReference>
<proteinExistence type="inferred from homology"/>
<gene>
    <name evidence="11" type="ORF">GR328_25920</name>
</gene>
<feature type="domain" description="Tripartite ATP-independent periplasmic transporters DctQ component" evidence="10">
    <location>
        <begin position="23"/>
        <end position="153"/>
    </location>
</feature>
<dbReference type="GO" id="GO:0015740">
    <property type="term" value="P:C4-dicarboxylate transport"/>
    <property type="evidence" value="ECO:0007669"/>
    <property type="project" value="TreeGrafter"/>
</dbReference>
<dbReference type="PANTHER" id="PTHR35011">
    <property type="entry name" value="2,3-DIKETO-L-GULONATE TRAP TRANSPORTER SMALL PERMEASE PROTEIN YIAM"/>
    <property type="match status" value="1"/>
</dbReference>
<evidence type="ECO:0000256" key="6">
    <source>
        <dbReference type="ARBA" id="ARBA00022989"/>
    </source>
</evidence>
<dbReference type="AlphaFoldDB" id="A0A7X3MXH9"/>
<keyword evidence="3" id="KW-1003">Cell membrane</keyword>
<dbReference type="PANTHER" id="PTHR35011:SF10">
    <property type="entry name" value="TRAP TRANSPORTER SMALL PERMEASE PROTEIN"/>
    <property type="match status" value="1"/>
</dbReference>
<comment type="subunit">
    <text evidence="9">The complex comprises the extracytoplasmic solute receptor protein and the two transmembrane proteins.</text>
</comment>
<dbReference type="InterPro" id="IPR055348">
    <property type="entry name" value="DctQ"/>
</dbReference>
<accession>A0A7X3MXH9</accession>
<keyword evidence="4 9" id="KW-0997">Cell inner membrane</keyword>
<dbReference type="Pfam" id="PF04290">
    <property type="entry name" value="DctQ"/>
    <property type="match status" value="1"/>
</dbReference>
<evidence type="ECO:0000313" key="11">
    <source>
        <dbReference type="EMBL" id="MXQ14820.1"/>
    </source>
</evidence>
<dbReference type="GO" id="GO:0022857">
    <property type="term" value="F:transmembrane transporter activity"/>
    <property type="evidence" value="ECO:0007669"/>
    <property type="project" value="UniProtKB-UniRule"/>
</dbReference>
<evidence type="ECO:0000313" key="12">
    <source>
        <dbReference type="Proteomes" id="UP000436483"/>
    </source>
</evidence>
<comment type="function">
    <text evidence="9">Part of the tripartite ATP-independent periplasmic (TRAP) transport system.</text>
</comment>
<comment type="caution">
    <text evidence="11">The sequence shown here is derived from an EMBL/GenBank/DDBJ whole genome shotgun (WGS) entry which is preliminary data.</text>
</comment>
<feature type="transmembrane region" description="Helical" evidence="9">
    <location>
        <begin position="134"/>
        <end position="153"/>
    </location>
</feature>
<evidence type="ECO:0000256" key="7">
    <source>
        <dbReference type="ARBA" id="ARBA00023136"/>
    </source>
</evidence>
<dbReference type="Proteomes" id="UP000436483">
    <property type="component" value="Unassembled WGS sequence"/>
</dbReference>
<keyword evidence="2 9" id="KW-0813">Transport</keyword>
<evidence type="ECO:0000256" key="3">
    <source>
        <dbReference type="ARBA" id="ARBA00022475"/>
    </source>
</evidence>
<evidence type="ECO:0000256" key="2">
    <source>
        <dbReference type="ARBA" id="ARBA00022448"/>
    </source>
</evidence>
<keyword evidence="12" id="KW-1185">Reference proteome</keyword>
<dbReference type="OrthoDB" id="4250245at2"/>
<dbReference type="EMBL" id="WURB01000050">
    <property type="protein sequence ID" value="MXQ14820.1"/>
    <property type="molecule type" value="Genomic_DNA"/>
</dbReference>
<organism evidence="11 12">
    <name type="scientific">Microvirga makkahensis</name>
    <dbReference type="NCBI Taxonomy" id="1128670"/>
    <lineage>
        <taxon>Bacteria</taxon>
        <taxon>Pseudomonadati</taxon>
        <taxon>Pseudomonadota</taxon>
        <taxon>Alphaproteobacteria</taxon>
        <taxon>Hyphomicrobiales</taxon>
        <taxon>Methylobacteriaceae</taxon>
        <taxon>Microvirga</taxon>
    </lineage>
</organism>
<reference evidence="11 12" key="1">
    <citation type="submission" date="2019-12" db="EMBL/GenBank/DDBJ databases">
        <authorList>
            <person name="Yuan C.-G."/>
        </authorList>
    </citation>
    <scope>NUCLEOTIDE SEQUENCE [LARGE SCALE GENOMIC DNA]</scope>
    <source>
        <strain evidence="11 12">KCTC 23863</strain>
    </source>
</reference>
<comment type="similarity">
    <text evidence="8 9">Belongs to the TRAP transporter small permease family.</text>
</comment>
<comment type="subcellular location">
    <subcellularLocation>
        <location evidence="1 9">Cell inner membrane</location>
        <topology evidence="1 9">Multi-pass membrane protein</topology>
    </subcellularLocation>
</comment>
<keyword evidence="5 9" id="KW-0812">Transmembrane</keyword>
<feature type="transmembrane region" description="Helical" evidence="9">
    <location>
        <begin position="7"/>
        <end position="29"/>
    </location>
</feature>
<evidence type="ECO:0000256" key="1">
    <source>
        <dbReference type="ARBA" id="ARBA00004429"/>
    </source>
</evidence>
<feature type="transmembrane region" description="Helical" evidence="9">
    <location>
        <begin position="49"/>
        <end position="66"/>
    </location>
</feature>
<protein>
    <recommendedName>
        <fullName evidence="9">TRAP transporter small permease protein</fullName>
    </recommendedName>
</protein>
<evidence type="ECO:0000256" key="4">
    <source>
        <dbReference type="ARBA" id="ARBA00022519"/>
    </source>
</evidence>
<reference evidence="11 12" key="2">
    <citation type="submission" date="2020-01" db="EMBL/GenBank/DDBJ databases">
        <title>Microvirga sp. nov., an arsenate reduction bacterium isolated from Tibet hotspring sediments.</title>
        <authorList>
            <person name="Xian W.-D."/>
            <person name="Li W.-J."/>
        </authorList>
    </citation>
    <scope>NUCLEOTIDE SEQUENCE [LARGE SCALE GENOMIC DNA]</scope>
    <source>
        <strain evidence="11 12">KCTC 23863</strain>
    </source>
</reference>
<sequence>MIRILRFLTNSLTVLAGLSVALMMFHIMADVIGKYVFHYPVPSTAEVVANYYMIASVFLILAYVEAKGSAISVDLIYDNVGPAAQRVMCKVGQIGTLIFYMGLGWFSWDVAMRAFRINETVDGLWRVTVWPAKYMLPLGLALACLVLLIKIFAGDRVRLVETTTQIHSH</sequence>